<feature type="compositionally biased region" description="Polar residues" evidence="1">
    <location>
        <begin position="185"/>
        <end position="203"/>
    </location>
</feature>
<evidence type="ECO:0000313" key="5">
    <source>
        <dbReference type="Proteomes" id="UP000193719"/>
    </source>
</evidence>
<keyword evidence="2" id="KW-0472">Membrane</keyword>
<evidence type="ECO:0000256" key="1">
    <source>
        <dbReference type="SAM" id="MobiDB-lite"/>
    </source>
</evidence>
<keyword evidence="5" id="KW-1185">Reference proteome</keyword>
<gene>
    <name evidence="4" type="ORF">BCR36DRAFT_342675</name>
</gene>
<organism evidence="4 5">
    <name type="scientific">Piromyces finnis</name>
    <dbReference type="NCBI Taxonomy" id="1754191"/>
    <lineage>
        <taxon>Eukaryota</taxon>
        <taxon>Fungi</taxon>
        <taxon>Fungi incertae sedis</taxon>
        <taxon>Chytridiomycota</taxon>
        <taxon>Chytridiomycota incertae sedis</taxon>
        <taxon>Neocallimastigomycetes</taxon>
        <taxon>Neocallimastigales</taxon>
        <taxon>Neocallimastigaceae</taxon>
        <taxon>Piromyces</taxon>
    </lineage>
</organism>
<dbReference type="OrthoDB" id="2142246at2759"/>
<evidence type="ECO:0008006" key="6">
    <source>
        <dbReference type="Google" id="ProtNLM"/>
    </source>
</evidence>
<evidence type="ECO:0000313" key="4">
    <source>
        <dbReference type="EMBL" id="ORX60197.1"/>
    </source>
</evidence>
<comment type="caution">
    <text evidence="4">The sequence shown here is derived from an EMBL/GenBank/DDBJ whole genome shotgun (WGS) entry which is preliminary data.</text>
</comment>
<feature type="compositionally biased region" description="Low complexity" evidence="1">
    <location>
        <begin position="204"/>
        <end position="242"/>
    </location>
</feature>
<protein>
    <recommendedName>
        <fullName evidence="6">SH3 domain-containing protein</fullName>
    </recommendedName>
</protein>
<keyword evidence="2" id="KW-1133">Transmembrane helix</keyword>
<feature type="transmembrane region" description="Helical" evidence="2">
    <location>
        <begin position="276"/>
        <end position="298"/>
    </location>
</feature>
<reference evidence="4 5" key="2">
    <citation type="submission" date="2016-08" db="EMBL/GenBank/DDBJ databases">
        <title>Pervasive Adenine N6-methylation of Active Genes in Fungi.</title>
        <authorList>
            <consortium name="DOE Joint Genome Institute"/>
            <person name="Mondo S.J."/>
            <person name="Dannebaum R.O."/>
            <person name="Kuo R.C."/>
            <person name="Labutti K."/>
            <person name="Haridas S."/>
            <person name="Kuo A."/>
            <person name="Salamov A."/>
            <person name="Ahrendt S.R."/>
            <person name="Lipzen A."/>
            <person name="Sullivan W."/>
            <person name="Andreopoulos W.B."/>
            <person name="Clum A."/>
            <person name="Lindquist E."/>
            <person name="Daum C."/>
            <person name="Ramamoorthy G.K."/>
            <person name="Gryganskyi A."/>
            <person name="Culley D."/>
            <person name="Magnuson J.K."/>
            <person name="James T.Y."/>
            <person name="O'Malley M.A."/>
            <person name="Stajich J.E."/>
            <person name="Spatafora J.W."/>
            <person name="Visel A."/>
            <person name="Grigoriev I.V."/>
        </authorList>
    </citation>
    <scope>NUCLEOTIDE SEQUENCE [LARGE SCALE GENOMIC DNA]</scope>
    <source>
        <strain evidence="5">finn</strain>
    </source>
</reference>
<evidence type="ECO:0000256" key="3">
    <source>
        <dbReference type="SAM" id="SignalP"/>
    </source>
</evidence>
<keyword evidence="2" id="KW-0812">Transmembrane</keyword>
<dbReference type="EMBL" id="MCFH01000002">
    <property type="protein sequence ID" value="ORX60197.1"/>
    <property type="molecule type" value="Genomic_DNA"/>
</dbReference>
<keyword evidence="3" id="KW-0732">Signal</keyword>
<sequence>MNSTIFNYTSLLILSVIWYISLVSASNFRPVKTYQFAKDEYYDTIKYEWDITPTDKVGMFDYSIQSNGAVSTLLMNSTDYNNWQNKYYPEWLKKHEYTFTYLNDDFRTFQCKSPVAACARYDIKFPDKKLYVVVLRTTLDADITYTFEDDLERLKSKSAKLIYDPKYASQNAVAATTINKITSTTNVPSSQTISSTVNNAVPPQTNSSSIEQNSNQNNGSNEVNDSNNINNNDNTDNSENKNGLNDIEGSSDNNKDINIKDNENNNEDEDKSKSKWLWPLIVFGTLFLLLLIALLYAFMNRKKRNEIDTTDNTYNNKSCELYYKDAQPKDKNLKAKIPYNPHHIVKRVAFNYKSDDIVIERDSILEINKRYNDGWAAVINPEDGKECLIPLIILEGDINEDMTNIPIEEKSSKNILATPESLYENKYISQKDYEEMKRNNEWIKNVKLMKYGKSDTNSEQIKFISHPVTETIENDISQSRTNDNRKSMVATVVNSNTELLSADHILEVCEEDEYDYEPEQGIIMKDDL</sequence>
<dbReference type="Proteomes" id="UP000193719">
    <property type="component" value="Unassembled WGS sequence"/>
</dbReference>
<feature type="chain" id="PRO_5013254302" description="SH3 domain-containing protein" evidence="3">
    <location>
        <begin position="26"/>
        <end position="528"/>
    </location>
</feature>
<feature type="compositionally biased region" description="Basic and acidic residues" evidence="1">
    <location>
        <begin position="253"/>
        <end position="263"/>
    </location>
</feature>
<name>A0A1Y1VMQ4_9FUNG</name>
<feature type="signal peptide" evidence="3">
    <location>
        <begin position="1"/>
        <end position="25"/>
    </location>
</feature>
<proteinExistence type="predicted"/>
<reference evidence="4 5" key="1">
    <citation type="submission" date="2016-08" db="EMBL/GenBank/DDBJ databases">
        <title>Genomes of anaerobic fungi encode conserved fungal cellulosomes for biomass hydrolysis.</title>
        <authorList>
            <consortium name="DOE Joint Genome Institute"/>
            <person name="Haitjema C.H."/>
            <person name="Gilmore S.P."/>
            <person name="Henske J.K."/>
            <person name="Solomon K.V."/>
            <person name="De Groot R."/>
            <person name="Kuo A."/>
            <person name="Mondo S.J."/>
            <person name="Salamov A.A."/>
            <person name="Labutti K."/>
            <person name="Zhao Z."/>
            <person name="Chiniquy J."/>
            <person name="Barry K."/>
            <person name="Brewer H.M."/>
            <person name="Purvine S.O."/>
            <person name="Wright A.T."/>
            <person name="Boxma B."/>
            <person name="Van Alen T."/>
            <person name="Hackstein J.H."/>
            <person name="Baker S.E."/>
            <person name="Grigoriev I.V."/>
            <person name="O'Malley M.A."/>
        </authorList>
    </citation>
    <scope>NUCLEOTIDE SEQUENCE [LARGE SCALE GENOMIC DNA]</scope>
    <source>
        <strain evidence="5">finn</strain>
    </source>
</reference>
<accession>A0A1Y1VMQ4</accession>
<feature type="region of interest" description="Disordered" evidence="1">
    <location>
        <begin position="185"/>
        <end position="271"/>
    </location>
</feature>
<dbReference type="AlphaFoldDB" id="A0A1Y1VMQ4"/>
<evidence type="ECO:0000256" key="2">
    <source>
        <dbReference type="SAM" id="Phobius"/>
    </source>
</evidence>